<accession>A0A1F8EB75</accession>
<evidence type="ECO:0000259" key="2">
    <source>
        <dbReference type="Pfam" id="PF01757"/>
    </source>
</evidence>
<dbReference type="Pfam" id="PF01757">
    <property type="entry name" value="Acyl_transf_3"/>
    <property type="match status" value="1"/>
</dbReference>
<feature type="transmembrane region" description="Helical" evidence="1">
    <location>
        <begin position="345"/>
        <end position="365"/>
    </location>
</feature>
<dbReference type="GO" id="GO:0016747">
    <property type="term" value="F:acyltransferase activity, transferring groups other than amino-acyl groups"/>
    <property type="evidence" value="ECO:0007669"/>
    <property type="project" value="InterPro"/>
</dbReference>
<feature type="transmembrane region" description="Helical" evidence="1">
    <location>
        <begin position="71"/>
        <end position="90"/>
    </location>
</feature>
<reference evidence="4 5" key="1">
    <citation type="journal article" date="2016" name="Nat. Commun.">
        <title>Thousands of microbial genomes shed light on interconnected biogeochemical processes in an aquifer system.</title>
        <authorList>
            <person name="Anantharaman K."/>
            <person name="Brown C.T."/>
            <person name="Hug L.A."/>
            <person name="Sharon I."/>
            <person name="Castelle C.J."/>
            <person name="Probst A.J."/>
            <person name="Thomas B.C."/>
            <person name="Singh A."/>
            <person name="Wilkins M.J."/>
            <person name="Karaoz U."/>
            <person name="Brodie E.L."/>
            <person name="Williams K.H."/>
            <person name="Hubbard S.S."/>
            <person name="Banfield J.F."/>
        </authorList>
    </citation>
    <scope>NUCLEOTIDE SEQUENCE [LARGE SCALE GENOMIC DNA]</scope>
</reference>
<protein>
    <recommendedName>
        <fullName evidence="6">Acyltransferase 3 domain-containing protein</fullName>
    </recommendedName>
</protein>
<name>A0A1F8EB75_9BACT</name>
<feature type="transmembrane region" description="Helical" evidence="1">
    <location>
        <begin position="111"/>
        <end position="130"/>
    </location>
</feature>
<feature type="domain" description="Acyltransferase 3" evidence="2">
    <location>
        <begin position="43"/>
        <end position="367"/>
    </location>
</feature>
<evidence type="ECO:0008006" key="6">
    <source>
        <dbReference type="Google" id="ProtNLM"/>
    </source>
</evidence>
<dbReference type="InterPro" id="IPR002656">
    <property type="entry name" value="Acyl_transf_3_dom"/>
</dbReference>
<keyword evidence="1" id="KW-0812">Transmembrane</keyword>
<evidence type="ECO:0000313" key="5">
    <source>
        <dbReference type="Proteomes" id="UP000178520"/>
    </source>
</evidence>
<feature type="transmembrane region" description="Helical" evidence="1">
    <location>
        <begin position="47"/>
        <end position="65"/>
    </location>
</feature>
<dbReference type="GO" id="GO:0016020">
    <property type="term" value="C:membrane"/>
    <property type="evidence" value="ECO:0007669"/>
    <property type="project" value="TreeGrafter"/>
</dbReference>
<dbReference type="InterPro" id="IPR050879">
    <property type="entry name" value="Acyltransferase_3"/>
</dbReference>
<dbReference type="Proteomes" id="UP000178520">
    <property type="component" value="Unassembled WGS sequence"/>
</dbReference>
<dbReference type="GO" id="GO:0009103">
    <property type="term" value="P:lipopolysaccharide biosynthetic process"/>
    <property type="evidence" value="ECO:0007669"/>
    <property type="project" value="TreeGrafter"/>
</dbReference>
<dbReference type="AlphaFoldDB" id="A0A1F8EB75"/>
<keyword evidence="1" id="KW-1133">Transmembrane helix</keyword>
<evidence type="ECO:0000259" key="3">
    <source>
        <dbReference type="Pfam" id="PF19040"/>
    </source>
</evidence>
<sequence length="698" mass="79484">MLLAVSCKTPSESKIVGYYKAWYDFYMLSNSKDNLDSRLKYRADIDGLRGIAILLVLAFHSFPLVNIPGGFIGVDIFFVISGFLISTIIFKGLQNNTFSFRDFYTRRINRIFPSIIVVFIFVLVTGWFILLPNEFMSLGKHVMWGTGFLSNIVLYLETGYFDVAKDYKPLLHMWSLGIEEQFYLFIPAILLLSWKFIRKPLVAITGLFLISFWFNIRFTNLQPDAAFYFPFTRFWELILGIFLAYISIFYSSLILSSKKVLEILAWLGLALVIAGILLINEARQFPGWWALLPTLGTLLLIYTGPQAWLNRKVFSNRILVFVGLISYPLYLWHWPLLSFTRIGGFSLRSDVIALMVCLSFVLAWGTYKYIEQPIRFGSNKPAKAKFLLVLMFLIWMLGATVVGKFGFAGRYETFGANFDENYKQLQGMEVHTDSACQKLTFTSVGKSDFDYCRFNNLNGNGTVALIGDSHAGTLFEGLADELKKYKKNLLLLATSGCPTFYNVIAGADINDRKLCKEKTEKIFEFLTKSNDIEIVIIATRGLTYLTGEEAVTLNTDFVSENPIQTFSHGLTDTVSLLNGNGKKVFYVPENPGTGSMSPRDCLIFSDGRTLTEMECAVDKESVLRDRTDYIKIFNGIRDLIVIDPFLFLCTDKQCPILYRGVLLYSDKHHLSPYGSKFIAPYIMRYIMNPHTISNSKFQ</sequence>
<evidence type="ECO:0000313" key="4">
    <source>
        <dbReference type="EMBL" id="OGM98171.1"/>
    </source>
</evidence>
<gene>
    <name evidence="4" type="ORF">A2735_00485</name>
</gene>
<evidence type="ECO:0000256" key="1">
    <source>
        <dbReference type="SAM" id="Phobius"/>
    </source>
</evidence>
<dbReference type="Pfam" id="PF19040">
    <property type="entry name" value="SGNH"/>
    <property type="match status" value="1"/>
</dbReference>
<dbReference type="STRING" id="1802660.A2735_00485"/>
<dbReference type="PANTHER" id="PTHR23028">
    <property type="entry name" value="ACETYLTRANSFERASE"/>
    <property type="match status" value="1"/>
</dbReference>
<dbReference type="InterPro" id="IPR043968">
    <property type="entry name" value="SGNH"/>
</dbReference>
<dbReference type="EMBL" id="MGJA01000003">
    <property type="protein sequence ID" value="OGM98171.1"/>
    <property type="molecule type" value="Genomic_DNA"/>
</dbReference>
<organism evidence="4 5">
    <name type="scientific">Candidatus Yanofskybacteria bacterium RIFCSPHIGHO2_01_FULL_41_21</name>
    <dbReference type="NCBI Taxonomy" id="1802660"/>
    <lineage>
        <taxon>Bacteria</taxon>
        <taxon>Candidatus Yanofskyibacteriota</taxon>
    </lineage>
</organism>
<comment type="caution">
    <text evidence="4">The sequence shown here is derived from an EMBL/GenBank/DDBJ whole genome shotgun (WGS) entry which is preliminary data.</text>
</comment>
<feature type="transmembrane region" description="Helical" evidence="1">
    <location>
        <begin position="314"/>
        <end position="333"/>
    </location>
</feature>
<feature type="transmembrane region" description="Helical" evidence="1">
    <location>
        <begin position="182"/>
        <end position="214"/>
    </location>
</feature>
<proteinExistence type="predicted"/>
<feature type="transmembrane region" description="Helical" evidence="1">
    <location>
        <begin position="285"/>
        <end position="302"/>
    </location>
</feature>
<dbReference type="PANTHER" id="PTHR23028:SF53">
    <property type="entry name" value="ACYL_TRANSF_3 DOMAIN-CONTAINING PROTEIN"/>
    <property type="match status" value="1"/>
</dbReference>
<feature type="domain" description="SGNH" evidence="3">
    <location>
        <begin position="447"/>
        <end position="682"/>
    </location>
</feature>
<feature type="transmembrane region" description="Helical" evidence="1">
    <location>
        <begin position="386"/>
        <end position="407"/>
    </location>
</feature>
<feature type="transmembrane region" description="Helical" evidence="1">
    <location>
        <begin position="260"/>
        <end position="279"/>
    </location>
</feature>
<feature type="transmembrane region" description="Helical" evidence="1">
    <location>
        <begin position="234"/>
        <end position="253"/>
    </location>
</feature>
<keyword evidence="1" id="KW-0472">Membrane</keyword>